<accession>A0A8J5KK03</accession>
<gene>
    <name evidence="2" type="ORF">ZIOFF_059201</name>
</gene>
<evidence type="ECO:0000259" key="1">
    <source>
        <dbReference type="PROSITE" id="PS50033"/>
    </source>
</evidence>
<dbReference type="SUPFAM" id="SSF54236">
    <property type="entry name" value="Ubiquitin-like"/>
    <property type="match status" value="1"/>
</dbReference>
<dbReference type="CDD" id="cd01767">
    <property type="entry name" value="UBX"/>
    <property type="match status" value="1"/>
</dbReference>
<dbReference type="InterPro" id="IPR001012">
    <property type="entry name" value="UBX_dom"/>
</dbReference>
<dbReference type="EMBL" id="JACMSC010000016">
    <property type="protein sequence ID" value="KAG6482569.1"/>
    <property type="molecule type" value="Genomic_DNA"/>
</dbReference>
<dbReference type="GO" id="GO:0043161">
    <property type="term" value="P:proteasome-mediated ubiquitin-dependent protein catabolic process"/>
    <property type="evidence" value="ECO:0007669"/>
    <property type="project" value="TreeGrafter"/>
</dbReference>
<dbReference type="InterPro" id="IPR006577">
    <property type="entry name" value="UAS"/>
</dbReference>
<evidence type="ECO:0000313" key="2">
    <source>
        <dbReference type="EMBL" id="KAG6482569.1"/>
    </source>
</evidence>
<dbReference type="Gene3D" id="1.10.8.10">
    <property type="entry name" value="DNA helicase RuvA subunit, C-terminal domain"/>
    <property type="match status" value="1"/>
</dbReference>
<dbReference type="SMART" id="SM00594">
    <property type="entry name" value="UAS"/>
    <property type="match status" value="1"/>
</dbReference>
<evidence type="ECO:0000313" key="3">
    <source>
        <dbReference type="Proteomes" id="UP000734854"/>
    </source>
</evidence>
<sequence length="468" mass="51936">METLPSAAERQQLVSSFLEIAVGQTADTATQFLEATGWKLDDAVQLFYVGNEGGGVESTFPPRQNNGTTSEQQNVLASGSSVKGALEDEVRAPLPVKRDTLYGDPAFFRLQPSSVVAFRNFDEESKRSAVWESSESSASTETGTRDNLASLYSPPFALMFQGPFDQAKVEASLHRKWLLVNLQSNEEFSSHMLNRDTWANEAVAETIRSNFIFWQVYHDTSEGKKVCTYYSLFTLPAVLIIDPITGQKMRAWTGMVHPERLLEVIAISTLTNMAMFSFGLMFAFFSIQDLLPFLDKGPNEQHAFLPQKRPRVAHDSAIADIAGESEDDKESVEDDVEVMQAIAASLEDTKGPTHLATCEGSGSEIPLETSSNEKVTYLPLPEEPQGSKGLCRVGIRLPDGRRIQRKFLLADSIKLLWSFCSLKLEDEQQRPFHFTQAIPGASKSLEYESDLTFEAASLSNSMISLVWD</sequence>
<comment type="caution">
    <text evidence="2">The sequence shown here is derived from an EMBL/GenBank/DDBJ whole genome shotgun (WGS) entry which is preliminary data.</text>
</comment>
<name>A0A8J5KK03_ZINOF</name>
<dbReference type="PROSITE" id="PS50033">
    <property type="entry name" value="UBX"/>
    <property type="match status" value="1"/>
</dbReference>
<reference evidence="2 3" key="1">
    <citation type="submission" date="2020-08" db="EMBL/GenBank/DDBJ databases">
        <title>Plant Genome Project.</title>
        <authorList>
            <person name="Zhang R.-G."/>
        </authorList>
    </citation>
    <scope>NUCLEOTIDE SEQUENCE [LARGE SCALE GENOMIC DNA]</scope>
    <source>
        <tissue evidence="2">Rhizome</tissue>
    </source>
</reference>
<dbReference type="CDD" id="cd14273">
    <property type="entry name" value="UBA_TAP-C_like"/>
    <property type="match status" value="1"/>
</dbReference>
<dbReference type="InterPro" id="IPR036249">
    <property type="entry name" value="Thioredoxin-like_sf"/>
</dbReference>
<dbReference type="Gene3D" id="3.40.30.10">
    <property type="entry name" value="Glutaredoxin"/>
    <property type="match status" value="1"/>
</dbReference>
<dbReference type="AlphaFoldDB" id="A0A8J5KK03"/>
<dbReference type="Gene3D" id="3.10.20.90">
    <property type="entry name" value="Phosphatidylinositol 3-kinase Catalytic Subunit, Chain A, domain 1"/>
    <property type="match status" value="1"/>
</dbReference>
<proteinExistence type="predicted"/>
<dbReference type="InterPro" id="IPR009060">
    <property type="entry name" value="UBA-like_sf"/>
</dbReference>
<dbReference type="Pfam" id="PF13899">
    <property type="entry name" value="Thioredoxin_7"/>
    <property type="match status" value="1"/>
</dbReference>
<dbReference type="CDD" id="cd02958">
    <property type="entry name" value="UAS"/>
    <property type="match status" value="1"/>
</dbReference>
<dbReference type="InterPro" id="IPR050730">
    <property type="entry name" value="UBX_domain-protein"/>
</dbReference>
<dbReference type="PANTHER" id="PTHR23322">
    <property type="entry name" value="FAS-ASSOCIATED PROTEIN"/>
    <property type="match status" value="1"/>
</dbReference>
<dbReference type="GO" id="GO:0005634">
    <property type="term" value="C:nucleus"/>
    <property type="evidence" value="ECO:0007669"/>
    <property type="project" value="TreeGrafter"/>
</dbReference>
<dbReference type="InterPro" id="IPR029071">
    <property type="entry name" value="Ubiquitin-like_domsf"/>
</dbReference>
<dbReference type="PANTHER" id="PTHR23322:SF6">
    <property type="entry name" value="UBX DOMAIN-CONTAINING PROTEIN 7"/>
    <property type="match status" value="1"/>
</dbReference>
<dbReference type="SUPFAM" id="SSF46934">
    <property type="entry name" value="UBA-like"/>
    <property type="match status" value="1"/>
</dbReference>
<feature type="domain" description="UBX" evidence="1">
    <location>
        <begin position="386"/>
        <end position="466"/>
    </location>
</feature>
<protein>
    <recommendedName>
        <fullName evidence="1">UBX domain-containing protein</fullName>
    </recommendedName>
</protein>
<keyword evidence="3" id="KW-1185">Reference proteome</keyword>
<dbReference type="Proteomes" id="UP000734854">
    <property type="component" value="Unassembled WGS sequence"/>
</dbReference>
<dbReference type="Pfam" id="PF14555">
    <property type="entry name" value="UBA_4"/>
    <property type="match status" value="1"/>
</dbReference>
<dbReference type="Pfam" id="PF00789">
    <property type="entry name" value="UBX"/>
    <property type="match status" value="1"/>
</dbReference>
<dbReference type="GO" id="GO:0043130">
    <property type="term" value="F:ubiquitin binding"/>
    <property type="evidence" value="ECO:0007669"/>
    <property type="project" value="TreeGrafter"/>
</dbReference>
<organism evidence="2 3">
    <name type="scientific">Zingiber officinale</name>
    <name type="common">Ginger</name>
    <name type="synonym">Amomum zingiber</name>
    <dbReference type="NCBI Taxonomy" id="94328"/>
    <lineage>
        <taxon>Eukaryota</taxon>
        <taxon>Viridiplantae</taxon>
        <taxon>Streptophyta</taxon>
        <taxon>Embryophyta</taxon>
        <taxon>Tracheophyta</taxon>
        <taxon>Spermatophyta</taxon>
        <taxon>Magnoliopsida</taxon>
        <taxon>Liliopsida</taxon>
        <taxon>Zingiberales</taxon>
        <taxon>Zingiberaceae</taxon>
        <taxon>Zingiber</taxon>
    </lineage>
</organism>
<dbReference type="SUPFAM" id="SSF52833">
    <property type="entry name" value="Thioredoxin-like"/>
    <property type="match status" value="1"/>
</dbReference>